<dbReference type="EMBL" id="CP041969">
    <property type="protein sequence ID" value="QMV42988.1"/>
    <property type="molecule type" value="Genomic_DNA"/>
</dbReference>
<name>A0A7G5C1A4_9BACL</name>
<evidence type="ECO:0000313" key="1">
    <source>
        <dbReference type="EMBL" id="QMV42988.1"/>
    </source>
</evidence>
<evidence type="ECO:0008006" key="3">
    <source>
        <dbReference type="Google" id="ProtNLM"/>
    </source>
</evidence>
<protein>
    <recommendedName>
        <fullName evidence="3">DUF2140 family protein</fullName>
    </recommendedName>
</protein>
<dbReference type="AlphaFoldDB" id="A0A7G5C1A4"/>
<sequence length="187" mass="21016">MRKLIISLFVLAIIVVVALVGALYYVKPDQSLDLAYQKVPLKDRAIDMVRRMSPEMILTSEDLNNLAKKSIADNPRVEKDVVVTGADFDLQGELLIADLNIIWKDQVSAAIQVTYRLHWEHPNVVATVEKAKMKGIKLPNSMFSDRIIPIADDLPKLLKIKDLQWAGGEVKVVFQMPSIKDLQQLIG</sequence>
<accession>A0A7G5C1A4</accession>
<gene>
    <name evidence="1" type="ORF">FPL14_18700</name>
</gene>
<evidence type="ECO:0000313" key="2">
    <source>
        <dbReference type="Proteomes" id="UP000515679"/>
    </source>
</evidence>
<dbReference type="RefSeq" id="WP_182299218.1">
    <property type="nucleotide sequence ID" value="NZ_CP041969.1"/>
</dbReference>
<keyword evidence="2" id="KW-1185">Reference proteome</keyword>
<dbReference type="KEGG" id="cchl:FPL14_18700"/>
<reference evidence="1 2" key="1">
    <citation type="submission" date="2019-07" db="EMBL/GenBank/DDBJ databases">
        <authorList>
            <person name="Kim J.K."/>
            <person name="Cheong H.-M."/>
            <person name="Choi Y."/>
            <person name="Hwang K.J."/>
            <person name="Lee S."/>
            <person name="Choi C."/>
        </authorList>
    </citation>
    <scope>NUCLEOTIDE SEQUENCE [LARGE SCALE GENOMIC DNA]</scope>
    <source>
        <strain evidence="1 2">KS 22</strain>
    </source>
</reference>
<proteinExistence type="predicted"/>
<dbReference type="Proteomes" id="UP000515679">
    <property type="component" value="Chromosome"/>
</dbReference>
<organism evidence="1 2">
    <name type="scientific">Cohnella cholangitidis</name>
    <dbReference type="NCBI Taxonomy" id="2598458"/>
    <lineage>
        <taxon>Bacteria</taxon>
        <taxon>Bacillati</taxon>
        <taxon>Bacillota</taxon>
        <taxon>Bacilli</taxon>
        <taxon>Bacillales</taxon>
        <taxon>Paenibacillaceae</taxon>
        <taxon>Cohnella</taxon>
    </lineage>
</organism>